<evidence type="ECO:0000256" key="1">
    <source>
        <dbReference type="PIRSR" id="PIRSR600888-1"/>
    </source>
</evidence>
<keyword evidence="3 4" id="KW-0413">Isomerase</keyword>
<dbReference type="GO" id="GO:0000271">
    <property type="term" value="P:polysaccharide biosynthetic process"/>
    <property type="evidence" value="ECO:0007669"/>
    <property type="project" value="TreeGrafter"/>
</dbReference>
<dbReference type="Gene3D" id="2.60.120.10">
    <property type="entry name" value="Jelly Rolls"/>
    <property type="match status" value="1"/>
</dbReference>
<feature type="active site" description="Proton donor" evidence="1">
    <location>
        <position position="133"/>
    </location>
</feature>
<protein>
    <recommendedName>
        <fullName evidence="3">dTDP-4-dehydrorhamnose 3,5-epimerase</fullName>
        <ecNumber evidence="3">5.1.3.13</ecNumber>
    </recommendedName>
    <alternativeName>
        <fullName evidence="3">Thymidine diphospho-4-keto-rhamnose 3,5-epimerase</fullName>
    </alternativeName>
</protein>
<evidence type="ECO:0000313" key="5">
    <source>
        <dbReference type="Proteomes" id="UP000433181"/>
    </source>
</evidence>
<dbReference type="GO" id="GO:0008830">
    <property type="term" value="F:dTDP-4-dehydrorhamnose 3,5-epimerase activity"/>
    <property type="evidence" value="ECO:0007669"/>
    <property type="project" value="UniProtKB-UniRule"/>
</dbReference>
<accession>A0A6I2UA35</accession>
<dbReference type="GO" id="GO:0019305">
    <property type="term" value="P:dTDP-rhamnose biosynthetic process"/>
    <property type="evidence" value="ECO:0007669"/>
    <property type="project" value="UniProtKB-UniRule"/>
</dbReference>
<feature type="site" description="Participates in a stacking interaction with the thymidine ring of dTDP-4-oxo-6-deoxyglucose" evidence="2">
    <location>
        <position position="139"/>
    </location>
</feature>
<dbReference type="SUPFAM" id="SSF51182">
    <property type="entry name" value="RmlC-like cupins"/>
    <property type="match status" value="1"/>
</dbReference>
<keyword evidence="5" id="KW-1185">Reference proteome</keyword>
<feature type="active site" description="Proton acceptor" evidence="1">
    <location>
        <position position="64"/>
    </location>
</feature>
<comment type="similarity">
    <text evidence="3">Belongs to the dTDP-4-dehydrorhamnose 3,5-epimerase family.</text>
</comment>
<dbReference type="GO" id="GO:0005829">
    <property type="term" value="C:cytosol"/>
    <property type="evidence" value="ECO:0007669"/>
    <property type="project" value="TreeGrafter"/>
</dbReference>
<evidence type="ECO:0000256" key="3">
    <source>
        <dbReference type="RuleBase" id="RU364069"/>
    </source>
</evidence>
<dbReference type="EMBL" id="VUNR01000007">
    <property type="protein sequence ID" value="MSU08363.1"/>
    <property type="molecule type" value="Genomic_DNA"/>
</dbReference>
<comment type="pathway">
    <text evidence="3">Carbohydrate biosynthesis; dTDP-L-rhamnose biosynthesis.</text>
</comment>
<dbReference type="InterPro" id="IPR011051">
    <property type="entry name" value="RmlC_Cupin_sf"/>
</dbReference>
<dbReference type="CDD" id="cd00438">
    <property type="entry name" value="cupin_RmlC"/>
    <property type="match status" value="1"/>
</dbReference>
<dbReference type="InterPro" id="IPR000888">
    <property type="entry name" value="RmlC-like"/>
</dbReference>
<evidence type="ECO:0000313" key="4">
    <source>
        <dbReference type="EMBL" id="MSU08363.1"/>
    </source>
</evidence>
<dbReference type="AlphaFoldDB" id="A0A6I2UA35"/>
<dbReference type="PANTHER" id="PTHR21047">
    <property type="entry name" value="DTDP-6-DEOXY-D-GLUCOSE-3,5 EPIMERASE"/>
    <property type="match status" value="1"/>
</dbReference>
<dbReference type="EC" id="5.1.3.13" evidence="3"/>
<dbReference type="GeneID" id="96778286"/>
<dbReference type="UniPathway" id="UPA00124"/>
<sequence length="200" mass="22454">MGKIKVTKAPIEGLYVIEPTVFGDNRGYFVETYNQQDMHEAGLDMVFVQDNQSMSTKGVLRGLHFQKKHPQGKLVRAIRGEVFDVAVDLRQGSATYGQWYGVTLSAENKKQFYISEGFAHGFLVLSDEAEFCYKVTDFYQPGDEGGLAWNDPEIGIEWPKLKGEYQGSADSAGYTVDGVPLNLSDKDKKWLGLKDTFKFD</sequence>
<dbReference type="Proteomes" id="UP000433181">
    <property type="component" value="Unassembled WGS sequence"/>
</dbReference>
<dbReference type="NCBIfam" id="TIGR01221">
    <property type="entry name" value="rmlC"/>
    <property type="match status" value="1"/>
</dbReference>
<gene>
    <name evidence="4" type="primary">rfbC</name>
    <name evidence="4" type="ORF">FYJ84_05105</name>
</gene>
<comment type="subunit">
    <text evidence="3">Homodimer.</text>
</comment>
<dbReference type="RefSeq" id="WP_328596337.1">
    <property type="nucleotide sequence ID" value="NZ_VUNR01000007.1"/>
</dbReference>
<dbReference type="Pfam" id="PF00908">
    <property type="entry name" value="dTDP_sugar_isom"/>
    <property type="match status" value="1"/>
</dbReference>
<dbReference type="InterPro" id="IPR014710">
    <property type="entry name" value="RmlC-like_jellyroll"/>
</dbReference>
<comment type="function">
    <text evidence="3">Catalyzes the epimerization of the C3' and C5'positions of dTDP-6-deoxy-D-xylo-4-hexulose, forming dTDP-6-deoxy-L-lyxo-4-hexulose.</text>
</comment>
<evidence type="ECO:0000256" key="2">
    <source>
        <dbReference type="PIRSR" id="PIRSR600888-3"/>
    </source>
</evidence>
<comment type="caution">
    <text evidence="4">The sequence shown here is derived from an EMBL/GenBank/DDBJ whole genome shotgun (WGS) entry which is preliminary data.</text>
</comment>
<organism evidence="4 5">
    <name type="scientific">Anaerovibrio slackiae</name>
    <dbReference type="NCBI Taxonomy" id="2652309"/>
    <lineage>
        <taxon>Bacteria</taxon>
        <taxon>Bacillati</taxon>
        <taxon>Bacillota</taxon>
        <taxon>Negativicutes</taxon>
        <taxon>Selenomonadales</taxon>
        <taxon>Selenomonadaceae</taxon>
        <taxon>Anaerovibrio</taxon>
    </lineage>
</organism>
<proteinExistence type="inferred from homology"/>
<reference evidence="4 5" key="1">
    <citation type="submission" date="2019-08" db="EMBL/GenBank/DDBJ databases">
        <title>In-depth cultivation of the pig gut microbiome towards novel bacterial diversity and tailored functional studies.</title>
        <authorList>
            <person name="Wylensek D."/>
            <person name="Hitch T.C.A."/>
            <person name="Clavel T."/>
        </authorList>
    </citation>
    <scope>NUCLEOTIDE SEQUENCE [LARGE SCALE GENOMIC DNA]</scope>
    <source>
        <strain evidence="4 5">WCA-693-APC-5D-A</strain>
    </source>
</reference>
<comment type="catalytic activity">
    <reaction evidence="3">
        <text>dTDP-4-dehydro-6-deoxy-alpha-D-glucose = dTDP-4-dehydro-beta-L-rhamnose</text>
        <dbReference type="Rhea" id="RHEA:16969"/>
        <dbReference type="ChEBI" id="CHEBI:57649"/>
        <dbReference type="ChEBI" id="CHEBI:62830"/>
        <dbReference type="EC" id="5.1.3.13"/>
    </reaction>
</comment>
<name>A0A6I2UA35_9FIRM</name>
<dbReference type="PANTHER" id="PTHR21047:SF2">
    <property type="entry name" value="THYMIDINE DIPHOSPHO-4-KETO-RHAMNOSE 3,5-EPIMERASE"/>
    <property type="match status" value="1"/>
</dbReference>